<feature type="compositionally biased region" description="Basic and acidic residues" evidence="2">
    <location>
        <begin position="1"/>
        <end position="33"/>
    </location>
</feature>
<proteinExistence type="predicted"/>
<evidence type="ECO:0000256" key="1">
    <source>
        <dbReference type="ARBA" id="ARBA00023186"/>
    </source>
</evidence>
<evidence type="ECO:0000259" key="4">
    <source>
        <dbReference type="PROSITE" id="PS50076"/>
    </source>
</evidence>
<accession>A0ABQ5KTZ1</accession>
<protein>
    <recommendedName>
        <fullName evidence="4">J domain-containing protein</fullName>
    </recommendedName>
</protein>
<name>A0ABQ5KTZ1_9EUKA</name>
<keyword evidence="6" id="KW-1185">Reference proteome</keyword>
<keyword evidence="3" id="KW-0812">Transmembrane</keyword>
<dbReference type="PANTHER" id="PTHR44145">
    <property type="entry name" value="DNAJ HOMOLOG SUBFAMILY A MEMBER 3, MITOCHONDRIAL"/>
    <property type="match status" value="1"/>
</dbReference>
<organism evidence="5 6">
    <name type="scientific">Aduncisulcus paluster</name>
    <dbReference type="NCBI Taxonomy" id="2918883"/>
    <lineage>
        <taxon>Eukaryota</taxon>
        <taxon>Metamonada</taxon>
        <taxon>Carpediemonas-like organisms</taxon>
        <taxon>Aduncisulcus</taxon>
    </lineage>
</organism>
<dbReference type="SMART" id="SM00271">
    <property type="entry name" value="DnaJ"/>
    <property type="match status" value="1"/>
</dbReference>
<dbReference type="Pfam" id="PF00226">
    <property type="entry name" value="DnaJ"/>
    <property type="match status" value="1"/>
</dbReference>
<comment type="caution">
    <text evidence="5">The sequence shown here is derived from an EMBL/GenBank/DDBJ whole genome shotgun (WGS) entry which is preliminary data.</text>
</comment>
<feature type="transmembrane region" description="Helical" evidence="3">
    <location>
        <begin position="338"/>
        <end position="359"/>
    </location>
</feature>
<feature type="compositionally biased region" description="Polar residues" evidence="2">
    <location>
        <begin position="36"/>
        <end position="51"/>
    </location>
</feature>
<dbReference type="PROSITE" id="PS50076">
    <property type="entry name" value="DNAJ_2"/>
    <property type="match status" value="1"/>
</dbReference>
<feature type="domain" description="J" evidence="4">
    <location>
        <begin position="377"/>
        <end position="442"/>
    </location>
</feature>
<gene>
    <name evidence="5" type="ORF">ADUPG1_008133</name>
</gene>
<sequence length="474" mass="54451">MDKDHSSEELSPTETKKMESKVENPSSSEDKVQLDVSGSKSVFQPATSQSGDKIDIKPEELAKKKLAQALAMRDRRESALIDFCKELGIEEKFIDEEIITSRADIVIRHYIQHSISKKKVKPSTEEIQSVAMKILAFQKNQYESEKRAKKSGEKPVTVGKVSKGGIVEAEEEEFAVHEESETEEEKECECDATCSSCKAQTSPSNEDLSEDDFILFGKHTFQEQFDNFLESLRCSVIVPAKKYIGLALKYKMPLQTPILTIDNIHEFANLLKMLPMRPPEPVQKQMIGKIENMLTTIKKQKRGQVMFSLRKSLCFINYPPKEMEEIVAKRNVSDIKGLIKWLFIIVTIIVIIISVGISIGPKLQIETHIPYREPSIDLYGMLYLEPEASEQDIRSAYRKLARKFHPDRNPDCPDCEERMGELAQAQSILLDKDRRRYYDMYGTDMPKYLQMRLRMERKGIRPVRAIKLDDKWAQ</sequence>
<dbReference type="SUPFAM" id="SSF46565">
    <property type="entry name" value="Chaperone J-domain"/>
    <property type="match status" value="1"/>
</dbReference>
<evidence type="ECO:0000256" key="2">
    <source>
        <dbReference type="SAM" id="MobiDB-lite"/>
    </source>
</evidence>
<keyword evidence="3" id="KW-1133">Transmembrane helix</keyword>
<evidence type="ECO:0000313" key="5">
    <source>
        <dbReference type="EMBL" id="GKT34859.1"/>
    </source>
</evidence>
<reference evidence="5" key="1">
    <citation type="submission" date="2022-03" db="EMBL/GenBank/DDBJ databases">
        <title>Draft genome sequence of Aduncisulcus paluster, a free-living microaerophilic Fornicata.</title>
        <authorList>
            <person name="Yuyama I."/>
            <person name="Kume K."/>
            <person name="Tamura T."/>
            <person name="Inagaki Y."/>
            <person name="Hashimoto T."/>
        </authorList>
    </citation>
    <scope>NUCLEOTIDE SEQUENCE</scope>
    <source>
        <strain evidence="5">NY0171</strain>
    </source>
</reference>
<dbReference type="Gene3D" id="1.10.287.110">
    <property type="entry name" value="DnaJ domain"/>
    <property type="match status" value="1"/>
</dbReference>
<feature type="region of interest" description="Disordered" evidence="2">
    <location>
        <begin position="1"/>
        <end position="57"/>
    </location>
</feature>
<dbReference type="InterPro" id="IPR001623">
    <property type="entry name" value="DnaJ_domain"/>
</dbReference>
<evidence type="ECO:0000313" key="6">
    <source>
        <dbReference type="Proteomes" id="UP001057375"/>
    </source>
</evidence>
<dbReference type="EMBL" id="BQXS01010878">
    <property type="protein sequence ID" value="GKT34859.1"/>
    <property type="molecule type" value="Genomic_DNA"/>
</dbReference>
<dbReference type="PRINTS" id="PR00625">
    <property type="entry name" value="JDOMAIN"/>
</dbReference>
<dbReference type="PANTHER" id="PTHR44145:SF3">
    <property type="entry name" value="DNAJ HOMOLOG SUBFAMILY A MEMBER 3, MITOCHONDRIAL"/>
    <property type="match status" value="1"/>
</dbReference>
<keyword evidence="3" id="KW-0472">Membrane</keyword>
<dbReference type="Proteomes" id="UP001057375">
    <property type="component" value="Unassembled WGS sequence"/>
</dbReference>
<keyword evidence="1" id="KW-0143">Chaperone</keyword>
<dbReference type="CDD" id="cd06257">
    <property type="entry name" value="DnaJ"/>
    <property type="match status" value="1"/>
</dbReference>
<dbReference type="InterPro" id="IPR051938">
    <property type="entry name" value="Apopto_cytoskel_mod"/>
</dbReference>
<evidence type="ECO:0000256" key="3">
    <source>
        <dbReference type="SAM" id="Phobius"/>
    </source>
</evidence>
<dbReference type="InterPro" id="IPR036869">
    <property type="entry name" value="J_dom_sf"/>
</dbReference>